<reference evidence="4 5" key="1">
    <citation type="submission" date="2015-12" db="EMBL/GenBank/DDBJ databases">
        <title>Nitrous oxide reduction kinetics distinguish bacteria harboring typical versus atypical NosZ.</title>
        <authorList>
            <person name="Yoon S."/>
            <person name="Nissen S."/>
            <person name="Park D."/>
            <person name="Sanford R.A."/>
            <person name="Loeffler F.E."/>
        </authorList>
    </citation>
    <scope>NUCLEOTIDE SEQUENCE [LARGE SCALE GENOMIC DNA]</scope>
    <source>
        <strain evidence="4 5">ATCC BAA-841</strain>
    </source>
</reference>
<feature type="domain" description="Beta-ketoacyl-[acyl-carrier-protein] synthase III C-terminal" evidence="3">
    <location>
        <begin position="289"/>
        <end position="366"/>
    </location>
</feature>
<dbReference type="Proteomes" id="UP000070186">
    <property type="component" value="Unassembled WGS sequence"/>
</dbReference>
<evidence type="ECO:0000313" key="4">
    <source>
        <dbReference type="EMBL" id="KXB29384.1"/>
    </source>
</evidence>
<organism evidence="4 5">
    <name type="scientific">Dechloromonas denitrificans</name>
    <dbReference type="NCBI Taxonomy" id="281362"/>
    <lineage>
        <taxon>Bacteria</taxon>
        <taxon>Pseudomonadati</taxon>
        <taxon>Pseudomonadota</taxon>
        <taxon>Betaproteobacteria</taxon>
        <taxon>Rhodocyclales</taxon>
        <taxon>Azonexaceae</taxon>
        <taxon>Dechloromonas</taxon>
    </lineage>
</organism>
<dbReference type="RefSeq" id="WP_066884904.1">
    <property type="nucleotide sequence ID" value="NZ_LODL01000035.1"/>
</dbReference>
<dbReference type="InterPro" id="IPR013747">
    <property type="entry name" value="ACP_syn_III_C"/>
</dbReference>
<dbReference type="CDD" id="cd00827">
    <property type="entry name" value="init_cond_enzymes"/>
    <property type="match status" value="1"/>
</dbReference>
<evidence type="ECO:0000256" key="2">
    <source>
        <dbReference type="ARBA" id="ARBA00023315"/>
    </source>
</evidence>
<sequence length="388" mass="42207">MHSSGKVYITGTSTFLPNAPVANEDIESVLGMIGGKPSRARRIVLRSNGIRTRHYAIDPASGAATHTNAQLTAEAVRQLASERFSPADIDCLVTGTSCPDQLMPNHGVMVHGELGIPACEVASTAGICVAGITALKYAWMAVLCGQAKNAVATGSELASLSLHARNFEAESAHRISELEANPEIAFEKDFLRWMLSDGAGAMLLQGRPHPDHLSLRIDWIDILSQADSMEACMYAGAEKLADGTLKGWQQYSPEERNSRSIFAVKQDVRLLNEAVAYQTIGKSLAKAMATRDLQSDAIDWFLPHMSSEYFRQPMADCMAAANFHFPQEKWFTNLHDKGNTGSASIYIMLDELLKNGRLQAGQRLLCFIPESGRFTGSLMHLTAVDHAG</sequence>
<dbReference type="Pfam" id="PF08541">
    <property type="entry name" value="ACP_syn_III_C"/>
    <property type="match status" value="1"/>
</dbReference>
<protein>
    <submittedName>
        <fullName evidence="4">3-oxoacyl-ACP synthase</fullName>
    </submittedName>
</protein>
<proteinExistence type="predicted"/>
<comment type="caution">
    <text evidence="4">The sequence shown here is derived from an EMBL/GenBank/DDBJ whole genome shotgun (WGS) entry which is preliminary data.</text>
</comment>
<dbReference type="PANTHER" id="PTHR34069:SF3">
    <property type="entry name" value="ACYL-COA:ACYL-COA ALKYLTRANSFERASE"/>
    <property type="match status" value="1"/>
</dbReference>
<dbReference type="EMBL" id="LODL01000035">
    <property type="protein sequence ID" value="KXB29384.1"/>
    <property type="molecule type" value="Genomic_DNA"/>
</dbReference>
<evidence type="ECO:0000256" key="1">
    <source>
        <dbReference type="ARBA" id="ARBA00022679"/>
    </source>
</evidence>
<evidence type="ECO:0000313" key="5">
    <source>
        <dbReference type="Proteomes" id="UP000070186"/>
    </source>
</evidence>
<dbReference type="GO" id="GO:0044550">
    <property type="term" value="P:secondary metabolite biosynthetic process"/>
    <property type="evidence" value="ECO:0007669"/>
    <property type="project" value="TreeGrafter"/>
</dbReference>
<gene>
    <name evidence="4" type="ORF">AT959_15575</name>
</gene>
<accession>A0A133XEN6</accession>
<keyword evidence="5" id="KW-1185">Reference proteome</keyword>
<dbReference type="NCBIfam" id="NF005293">
    <property type="entry name" value="PRK06816.1"/>
    <property type="match status" value="1"/>
</dbReference>
<name>A0A133XEN6_9RHOO</name>
<dbReference type="STRING" id="281362.AT959_15575"/>
<dbReference type="SUPFAM" id="SSF53901">
    <property type="entry name" value="Thiolase-like"/>
    <property type="match status" value="1"/>
</dbReference>
<dbReference type="InterPro" id="IPR016039">
    <property type="entry name" value="Thiolase-like"/>
</dbReference>
<dbReference type="PANTHER" id="PTHR34069">
    <property type="entry name" value="3-OXOACYL-[ACYL-CARRIER-PROTEIN] SYNTHASE 3"/>
    <property type="match status" value="1"/>
</dbReference>
<keyword evidence="2" id="KW-0012">Acyltransferase</keyword>
<dbReference type="AlphaFoldDB" id="A0A133XEN6"/>
<keyword evidence="1" id="KW-0808">Transferase</keyword>
<dbReference type="GO" id="GO:0016746">
    <property type="term" value="F:acyltransferase activity"/>
    <property type="evidence" value="ECO:0007669"/>
    <property type="project" value="UniProtKB-KW"/>
</dbReference>
<dbReference type="Gene3D" id="3.40.47.10">
    <property type="match status" value="2"/>
</dbReference>
<evidence type="ECO:0000259" key="3">
    <source>
        <dbReference type="Pfam" id="PF08541"/>
    </source>
</evidence>